<accession>A0A7J9HZ84</accession>
<keyword evidence="1" id="KW-0812">Transmembrane</keyword>
<keyword evidence="1" id="KW-1133">Transmembrane helix</keyword>
<dbReference type="OrthoDB" id="1000418at2759"/>
<gene>
    <name evidence="2" type="ORF">Gohar_020938</name>
</gene>
<evidence type="ECO:0000256" key="1">
    <source>
        <dbReference type="SAM" id="Phobius"/>
    </source>
</evidence>
<keyword evidence="3" id="KW-1185">Reference proteome</keyword>
<name>A0A7J9HZ84_9ROSI</name>
<evidence type="ECO:0008006" key="4">
    <source>
        <dbReference type="Google" id="ProtNLM"/>
    </source>
</evidence>
<keyword evidence="1" id="KW-0472">Membrane</keyword>
<reference evidence="2 3" key="1">
    <citation type="journal article" date="2019" name="Genome Biol. Evol.">
        <title>Insights into the evolution of the New World diploid cottons (Gossypium, subgenus Houzingenia) based on genome sequencing.</title>
        <authorList>
            <person name="Grover C.E."/>
            <person name="Arick M.A. 2nd"/>
            <person name="Thrash A."/>
            <person name="Conover J.L."/>
            <person name="Sanders W.S."/>
            <person name="Peterson D.G."/>
            <person name="Frelichowski J.E."/>
            <person name="Scheffler J.A."/>
            <person name="Scheffler B.E."/>
            <person name="Wendel J.F."/>
        </authorList>
    </citation>
    <scope>NUCLEOTIDE SEQUENCE [LARGE SCALE GENOMIC DNA]</scope>
    <source>
        <strain evidence="2">0</strain>
        <tissue evidence="2">Leaf</tissue>
    </source>
</reference>
<feature type="non-terminal residue" evidence="2">
    <location>
        <position position="150"/>
    </location>
</feature>
<protein>
    <recommendedName>
        <fullName evidence="4">WAT1-related protein</fullName>
    </recommendedName>
</protein>
<comment type="caution">
    <text evidence="2">The sequence shown here is derived from an EMBL/GenBank/DDBJ whole genome shotgun (WGS) entry which is preliminary data.</text>
</comment>
<evidence type="ECO:0000313" key="3">
    <source>
        <dbReference type="Proteomes" id="UP000593560"/>
    </source>
</evidence>
<sequence>MYKLAADDGMSLRLIVVYRFMFATVIMVPLALIFERKSLKKINRKVLLQAFLCGLFGIIGSKLVPAKLGAYICNICCGHDQPCSSLYFYFGHLFQFLLRVLVDSVTLLRGVDRQQEHPHPLRALDGETGNKNKCRESQSVWDITRNRWSN</sequence>
<organism evidence="2 3">
    <name type="scientific">Gossypium harknessii</name>
    <dbReference type="NCBI Taxonomy" id="34285"/>
    <lineage>
        <taxon>Eukaryota</taxon>
        <taxon>Viridiplantae</taxon>
        <taxon>Streptophyta</taxon>
        <taxon>Embryophyta</taxon>
        <taxon>Tracheophyta</taxon>
        <taxon>Spermatophyta</taxon>
        <taxon>Magnoliopsida</taxon>
        <taxon>eudicotyledons</taxon>
        <taxon>Gunneridae</taxon>
        <taxon>Pentapetalae</taxon>
        <taxon>rosids</taxon>
        <taxon>malvids</taxon>
        <taxon>Malvales</taxon>
        <taxon>Malvaceae</taxon>
        <taxon>Malvoideae</taxon>
        <taxon>Gossypium</taxon>
    </lineage>
</organism>
<evidence type="ECO:0000313" key="2">
    <source>
        <dbReference type="EMBL" id="MBA0815176.1"/>
    </source>
</evidence>
<feature type="transmembrane region" description="Helical" evidence="1">
    <location>
        <begin position="12"/>
        <end position="34"/>
    </location>
</feature>
<proteinExistence type="predicted"/>
<dbReference type="Proteomes" id="UP000593560">
    <property type="component" value="Unassembled WGS sequence"/>
</dbReference>
<dbReference type="AlphaFoldDB" id="A0A7J9HZ84"/>
<dbReference type="EMBL" id="JABFAD010000012">
    <property type="protein sequence ID" value="MBA0815176.1"/>
    <property type="molecule type" value="Genomic_DNA"/>
</dbReference>